<evidence type="ECO:0000256" key="1">
    <source>
        <dbReference type="SAM" id="MobiDB-lite"/>
    </source>
</evidence>
<keyword evidence="3" id="KW-1185">Reference proteome</keyword>
<gene>
    <name evidence="2" type="ORF">WJX74_011063</name>
</gene>
<organism evidence="2 3">
    <name type="scientific">Apatococcus lobatus</name>
    <dbReference type="NCBI Taxonomy" id="904363"/>
    <lineage>
        <taxon>Eukaryota</taxon>
        <taxon>Viridiplantae</taxon>
        <taxon>Chlorophyta</taxon>
        <taxon>core chlorophytes</taxon>
        <taxon>Trebouxiophyceae</taxon>
        <taxon>Chlorellales</taxon>
        <taxon>Chlorellaceae</taxon>
        <taxon>Apatococcus</taxon>
    </lineage>
</organism>
<accession>A0AAW1QU57</accession>
<comment type="caution">
    <text evidence="2">The sequence shown here is derived from an EMBL/GenBank/DDBJ whole genome shotgun (WGS) entry which is preliminary data.</text>
</comment>
<dbReference type="Proteomes" id="UP001438707">
    <property type="component" value="Unassembled WGS sequence"/>
</dbReference>
<reference evidence="2 3" key="1">
    <citation type="journal article" date="2024" name="Nat. Commun.">
        <title>Phylogenomics reveals the evolutionary origins of lichenization in chlorophyte algae.</title>
        <authorList>
            <person name="Puginier C."/>
            <person name="Libourel C."/>
            <person name="Otte J."/>
            <person name="Skaloud P."/>
            <person name="Haon M."/>
            <person name="Grisel S."/>
            <person name="Petersen M."/>
            <person name="Berrin J.G."/>
            <person name="Delaux P.M."/>
            <person name="Dal Grande F."/>
            <person name="Keller J."/>
        </authorList>
    </citation>
    <scope>NUCLEOTIDE SEQUENCE [LARGE SCALE GENOMIC DNA]</scope>
    <source>
        <strain evidence="2 3">SAG 2145</strain>
    </source>
</reference>
<dbReference type="AlphaFoldDB" id="A0AAW1QU57"/>
<protein>
    <submittedName>
        <fullName evidence="2">Uncharacterized protein</fullName>
    </submittedName>
</protein>
<sequence>MSVPPSLHRINKHQQRCHAWDASRSYEISHIMRRYLLPHLPFQAIMALSRTGYDWHQLITTTSLQQLPTAALAQILPAGLRSQQPFLEVLQQQATLLAKLRGKRAATTLPLKSSFSTHGPVTGLSWSPQSDLSSPSQWLQVSHLHYGNPGSDFPEAIFHSMAVLNLQTGQPVLFNHVEWPSGNQNGLLPTRGLDPTAPSASSVLSSADCNMAMTRAAWVADGQFMAIMSSSQTAGGEEPSDPTESMLTLADLIQQTMTTAINVTGRQERGPGPVSPTGNMICWVQRTPDVIVERAVTSEDRILVYSLPHMQVLCEMGPPTQLPTDKGLQRRQLQVEWSPNGTMFAVLWAVVMPLWPGTKRNRNSHGSFGLTTHQPVISIYHAATGACLGRKILLCPDNDLTNAELVLTCASSPSFAWTPASSHLMVMHAGVIYKIDTGTQEVWRLTYSQRGLQLPSSDLYLPDMATSITLPVSASAHCFCVLDEFTEPVEDQAEVTQAQVSMIEMSSGRLVYRFCSTEEVGVHNSRNVTLATEGNVCLLTELGVVLLAAHDGEDSQSPSWSQHDLGYAQLPDSGDQSDSEDPNCIPGLSLSPCGSIVSGLKSEGNNEWVNSSPKPLSHWHVTNAAADGQNVQPNVSSGNFPCAMDISSLAWHPHPQALVYAVYDVEGTVHLVDARADCQVRSWQAAELLGKGLADADPLPDTSNMLPHLASLKWSRDGCKLAAFKGAACAVISL</sequence>
<dbReference type="EMBL" id="JALJOS010000027">
    <property type="protein sequence ID" value="KAK9824967.1"/>
    <property type="molecule type" value="Genomic_DNA"/>
</dbReference>
<evidence type="ECO:0000313" key="3">
    <source>
        <dbReference type="Proteomes" id="UP001438707"/>
    </source>
</evidence>
<dbReference type="SUPFAM" id="SSF82171">
    <property type="entry name" value="DPP6 N-terminal domain-like"/>
    <property type="match status" value="1"/>
</dbReference>
<feature type="region of interest" description="Disordered" evidence="1">
    <location>
        <begin position="553"/>
        <end position="584"/>
    </location>
</feature>
<name>A0AAW1QU57_9CHLO</name>
<proteinExistence type="predicted"/>
<evidence type="ECO:0000313" key="2">
    <source>
        <dbReference type="EMBL" id="KAK9824967.1"/>
    </source>
</evidence>